<evidence type="ECO:0000259" key="1">
    <source>
        <dbReference type="Pfam" id="PF14622"/>
    </source>
</evidence>
<dbReference type="KEGG" id="ago:AGOS_ADL023W"/>
<reference evidence="3" key="2">
    <citation type="journal article" date="2013" name="G3 (Bethesda)">
        <title>Genomes of Ashbya fungi isolated from insects reveal four mating-type loci, numerous translocations, lack of transposons, and distinct gene duplications.</title>
        <authorList>
            <person name="Dietrich F.S."/>
            <person name="Voegeli S."/>
            <person name="Kuo S."/>
            <person name="Philippsen P."/>
        </authorList>
    </citation>
    <scope>GENOME REANNOTATION</scope>
    <source>
        <strain evidence="3">ATCC 10895 / CBS 109.51 / FGSC 9923 / NRRL Y-1056</strain>
    </source>
</reference>
<sequence length="228" mass="25361">MLCSKISIGTRQSTRHASYIVNGIKVRGLKNPNEDLKNPAGLHYNEVDPARHQAKFKQAFNLDKYGLQIPDDILLQCLTHKSFANSAKPYNEKLSLLGGQLLKWYASALTVQQPGAAGVQQKPVNGLNVANLGHEPYTLWTDSKVISEHMRTRDVDDLIFWNKRDSRATEKFNGLPKVRTTVLQALIGSSLTFNGEEKTAKFVLEELMDSNNANSLPSLALQMAELKA</sequence>
<dbReference type="GO" id="GO:0032543">
    <property type="term" value="P:mitochondrial translation"/>
    <property type="evidence" value="ECO:0007669"/>
    <property type="project" value="InterPro"/>
</dbReference>
<dbReference type="OrthoDB" id="2281895at2759"/>
<dbReference type="RefSeq" id="NP_984074.1">
    <property type="nucleotide sequence ID" value="NM_209427.1"/>
</dbReference>
<evidence type="ECO:0000313" key="2">
    <source>
        <dbReference type="EMBL" id="AAS51898.1"/>
    </source>
</evidence>
<dbReference type="InterPro" id="IPR040030">
    <property type="entry name" value="Ribosomal_mL57"/>
</dbReference>
<dbReference type="EMBL" id="AE016817">
    <property type="protein sequence ID" value="AAS51898.1"/>
    <property type="molecule type" value="Genomic_DNA"/>
</dbReference>
<dbReference type="HOGENOM" id="CLU_088025_0_0_1"/>
<dbReference type="GeneID" id="4620222"/>
<dbReference type="Pfam" id="PF14622">
    <property type="entry name" value="Ribonucleas_3_3"/>
    <property type="match status" value="1"/>
</dbReference>
<dbReference type="PANTHER" id="PTHR28160">
    <property type="entry name" value="54S RIBOSOMAL PROTEIN L15, MITOCHONDRIAL"/>
    <property type="match status" value="1"/>
</dbReference>
<dbReference type="Proteomes" id="UP000000591">
    <property type="component" value="Chromosome IV"/>
</dbReference>
<dbReference type="GO" id="GO:0004525">
    <property type="term" value="F:ribonuclease III activity"/>
    <property type="evidence" value="ECO:0007669"/>
    <property type="project" value="InterPro"/>
</dbReference>
<dbReference type="Gene3D" id="1.10.1520.10">
    <property type="entry name" value="Ribonuclease III domain"/>
    <property type="match status" value="1"/>
</dbReference>
<name>Q75AE0_EREGS</name>
<dbReference type="AlphaFoldDB" id="Q75AE0"/>
<feature type="domain" description="RNase III" evidence="1">
    <location>
        <begin position="71"/>
        <end position="209"/>
    </location>
</feature>
<dbReference type="STRING" id="284811.Q75AE0"/>
<dbReference type="eggNOG" id="ENOG502RXWY">
    <property type="taxonomic scope" value="Eukaryota"/>
</dbReference>
<gene>
    <name evidence="2" type="ORF">AGOS_ADL023W</name>
</gene>
<dbReference type="InterPro" id="IPR036389">
    <property type="entry name" value="RNase_III_sf"/>
</dbReference>
<evidence type="ECO:0000313" key="3">
    <source>
        <dbReference type="Proteomes" id="UP000000591"/>
    </source>
</evidence>
<dbReference type="SUPFAM" id="SSF69065">
    <property type="entry name" value="RNase III domain-like"/>
    <property type="match status" value="1"/>
</dbReference>
<dbReference type="GO" id="GO:0005762">
    <property type="term" value="C:mitochondrial large ribosomal subunit"/>
    <property type="evidence" value="ECO:0000318"/>
    <property type="project" value="GO_Central"/>
</dbReference>
<dbReference type="InParanoid" id="Q75AE0"/>
<keyword evidence="3" id="KW-1185">Reference proteome</keyword>
<proteinExistence type="predicted"/>
<dbReference type="GO" id="GO:0006396">
    <property type="term" value="P:RNA processing"/>
    <property type="evidence" value="ECO:0007669"/>
    <property type="project" value="InterPro"/>
</dbReference>
<dbReference type="FunCoup" id="Q75AE0">
    <property type="interactions" value="205"/>
</dbReference>
<reference evidence="2 3" key="1">
    <citation type="journal article" date="2004" name="Science">
        <title>The Ashbya gossypii genome as a tool for mapping the ancient Saccharomyces cerevisiae genome.</title>
        <authorList>
            <person name="Dietrich F.S."/>
            <person name="Voegeli S."/>
            <person name="Brachat S."/>
            <person name="Lerch A."/>
            <person name="Gates K."/>
            <person name="Steiner S."/>
            <person name="Mohr C."/>
            <person name="Pohlmann R."/>
            <person name="Luedi P."/>
            <person name="Choi S."/>
            <person name="Wing R.A."/>
            <person name="Flavier A."/>
            <person name="Gaffney T.D."/>
            <person name="Philippsen P."/>
        </authorList>
    </citation>
    <scope>NUCLEOTIDE SEQUENCE [LARGE SCALE GENOMIC DNA]</scope>
    <source>
        <strain evidence="3">ATCC 10895 / CBS 109.51 / FGSC 9923 / NRRL Y-1056</strain>
    </source>
</reference>
<protein>
    <submittedName>
        <fullName evidence="2">ADL023Wp</fullName>
    </submittedName>
</protein>
<organism evidence="2 3">
    <name type="scientific">Eremothecium gossypii (strain ATCC 10895 / CBS 109.51 / FGSC 9923 / NRRL Y-1056)</name>
    <name type="common">Yeast</name>
    <name type="synonym">Ashbya gossypii</name>
    <dbReference type="NCBI Taxonomy" id="284811"/>
    <lineage>
        <taxon>Eukaryota</taxon>
        <taxon>Fungi</taxon>
        <taxon>Dikarya</taxon>
        <taxon>Ascomycota</taxon>
        <taxon>Saccharomycotina</taxon>
        <taxon>Saccharomycetes</taxon>
        <taxon>Saccharomycetales</taxon>
        <taxon>Saccharomycetaceae</taxon>
        <taxon>Eremothecium</taxon>
    </lineage>
</organism>
<dbReference type="OMA" id="LHKGPRV"/>
<dbReference type="GO" id="GO:0003735">
    <property type="term" value="F:structural constituent of ribosome"/>
    <property type="evidence" value="ECO:0000318"/>
    <property type="project" value="GO_Central"/>
</dbReference>
<dbReference type="PANTHER" id="PTHR28160:SF1">
    <property type="entry name" value="LARGE RIBOSOMAL SUBUNIT PROTEIN ML57"/>
    <property type="match status" value="1"/>
</dbReference>
<dbReference type="InterPro" id="IPR000999">
    <property type="entry name" value="RNase_III_dom"/>
</dbReference>
<accession>Q75AE0</accession>